<dbReference type="AlphaFoldDB" id="A0A0F6YNT8"/>
<protein>
    <submittedName>
        <fullName evidence="1">Uncharacterized protein</fullName>
    </submittedName>
</protein>
<sequence length="168" mass="18858">MKRSTFAQRLAETIAWCAPRAGIGDPRRSLRDPQLQPQLLARDRAQTVAWLVSRRDRRVRGEPIPPSTRPASGRLLVYFPDANLSCGAAELETDGFFDADNVPPWDTWISVHDRAHGCPSYGSMLVCWVPPALVELVDRGIDVNPEQCIVWIDALELDLDALWRAEVD</sequence>
<dbReference type="EMBL" id="CP011125">
    <property type="protein sequence ID" value="AKF10722.1"/>
    <property type="molecule type" value="Genomic_DNA"/>
</dbReference>
<proteinExistence type="predicted"/>
<evidence type="ECO:0000313" key="1">
    <source>
        <dbReference type="EMBL" id="AKF10722.1"/>
    </source>
</evidence>
<dbReference type="KEGG" id="samy:DB32_007871"/>
<accession>A0A0F6YNT8</accession>
<evidence type="ECO:0000313" key="2">
    <source>
        <dbReference type="Proteomes" id="UP000034883"/>
    </source>
</evidence>
<dbReference type="RefSeq" id="WP_053237667.1">
    <property type="nucleotide sequence ID" value="NZ_CP011125.1"/>
</dbReference>
<organism evidence="1 2">
    <name type="scientific">Sandaracinus amylolyticus</name>
    <dbReference type="NCBI Taxonomy" id="927083"/>
    <lineage>
        <taxon>Bacteria</taxon>
        <taxon>Pseudomonadati</taxon>
        <taxon>Myxococcota</taxon>
        <taxon>Polyangia</taxon>
        <taxon>Polyangiales</taxon>
        <taxon>Sandaracinaceae</taxon>
        <taxon>Sandaracinus</taxon>
    </lineage>
</organism>
<dbReference type="OrthoDB" id="5382009at2"/>
<keyword evidence="2" id="KW-1185">Reference proteome</keyword>
<reference evidence="1 2" key="1">
    <citation type="submission" date="2015-03" db="EMBL/GenBank/DDBJ databases">
        <title>Genome assembly of Sandaracinus amylolyticus DSM 53668.</title>
        <authorList>
            <person name="Sharma G."/>
            <person name="Subramanian S."/>
        </authorList>
    </citation>
    <scope>NUCLEOTIDE SEQUENCE [LARGE SCALE GENOMIC DNA]</scope>
    <source>
        <strain evidence="1 2">DSM 53668</strain>
    </source>
</reference>
<name>A0A0F6YNT8_9BACT</name>
<gene>
    <name evidence="1" type="ORF">DB32_007871</name>
</gene>
<dbReference type="Proteomes" id="UP000034883">
    <property type="component" value="Chromosome"/>
</dbReference>
<dbReference type="STRING" id="927083.DB32_007871"/>